<dbReference type="InterPro" id="IPR012908">
    <property type="entry name" value="PGAP1-ab_dom-like"/>
</dbReference>
<accession>A0AA40BN32</accession>
<evidence type="ECO:0000313" key="10">
    <source>
        <dbReference type="Proteomes" id="UP001172159"/>
    </source>
</evidence>
<comment type="caution">
    <text evidence="9">The sequence shown here is derived from an EMBL/GenBank/DDBJ whole genome shotgun (WGS) entry which is preliminary data.</text>
</comment>
<comment type="subcellular location">
    <subcellularLocation>
        <location evidence="4">Endoplasmic reticulum membrane</location>
    </subcellularLocation>
</comment>
<feature type="region of interest" description="Disordered" evidence="5">
    <location>
        <begin position="1399"/>
        <end position="1427"/>
    </location>
</feature>
<evidence type="ECO:0000256" key="4">
    <source>
        <dbReference type="RuleBase" id="RU365011"/>
    </source>
</evidence>
<dbReference type="InterPro" id="IPR015943">
    <property type="entry name" value="WD40/YVTN_repeat-like_dom_sf"/>
</dbReference>
<feature type="compositionally biased region" description="Acidic residues" evidence="5">
    <location>
        <begin position="1413"/>
        <end position="1427"/>
    </location>
</feature>
<dbReference type="PANTHER" id="PTHR10039">
    <property type="entry name" value="AMELOGENIN"/>
    <property type="match status" value="1"/>
</dbReference>
<dbReference type="InterPro" id="IPR027417">
    <property type="entry name" value="P-loop_NTPase"/>
</dbReference>
<dbReference type="GO" id="GO:0016788">
    <property type="term" value="F:hydrolase activity, acting on ester bonds"/>
    <property type="evidence" value="ECO:0007669"/>
    <property type="project" value="InterPro"/>
</dbReference>
<keyword evidence="10" id="KW-1185">Reference proteome</keyword>
<dbReference type="Gene3D" id="3.40.50.1820">
    <property type="entry name" value="alpha/beta hydrolase"/>
    <property type="match status" value="1"/>
</dbReference>
<reference evidence="9" key="1">
    <citation type="submission" date="2023-06" db="EMBL/GenBank/DDBJ databases">
        <title>Genome-scale phylogeny and comparative genomics of the fungal order Sordariales.</title>
        <authorList>
            <consortium name="Lawrence Berkeley National Laboratory"/>
            <person name="Hensen N."/>
            <person name="Bonometti L."/>
            <person name="Westerberg I."/>
            <person name="Brannstrom I.O."/>
            <person name="Guillou S."/>
            <person name="Cros-Aarteil S."/>
            <person name="Calhoun S."/>
            <person name="Haridas S."/>
            <person name="Kuo A."/>
            <person name="Mondo S."/>
            <person name="Pangilinan J."/>
            <person name="Riley R."/>
            <person name="Labutti K."/>
            <person name="Andreopoulos B."/>
            <person name="Lipzen A."/>
            <person name="Chen C."/>
            <person name="Yanf M."/>
            <person name="Daum C."/>
            <person name="Ng V."/>
            <person name="Clum A."/>
            <person name="Steindorff A."/>
            <person name="Ohm R."/>
            <person name="Martin F."/>
            <person name="Silar P."/>
            <person name="Natvig D."/>
            <person name="Lalanne C."/>
            <person name="Gautier V."/>
            <person name="Ament-Velasquez S.L."/>
            <person name="Kruys A."/>
            <person name="Hutchinson M.I."/>
            <person name="Powell A.J."/>
            <person name="Barry K."/>
            <person name="Miller A.N."/>
            <person name="Grigoriev I.V."/>
            <person name="Debuchy R."/>
            <person name="Gladieux P."/>
            <person name="Thoren M.H."/>
            <person name="Johannesson H."/>
        </authorList>
    </citation>
    <scope>NUCLEOTIDE SEQUENCE</scope>
    <source>
        <strain evidence="9">CBS 540.89</strain>
    </source>
</reference>
<dbReference type="SUPFAM" id="SSF50969">
    <property type="entry name" value="YVTN repeat-like/Quinoprotein amine dehydrogenase"/>
    <property type="match status" value="1"/>
</dbReference>
<dbReference type="Pfam" id="PF22939">
    <property type="entry name" value="WHD_GPIID"/>
    <property type="match status" value="1"/>
</dbReference>
<keyword evidence="4" id="KW-0378">Hydrolase</keyword>
<dbReference type="InterPro" id="IPR036322">
    <property type="entry name" value="WD40_repeat_dom_sf"/>
</dbReference>
<dbReference type="PANTHER" id="PTHR10039:SF16">
    <property type="entry name" value="GPI INOSITOL-DEACYLASE"/>
    <property type="match status" value="1"/>
</dbReference>
<keyword evidence="4" id="KW-0653">Protein transport</keyword>
<dbReference type="Pfam" id="PF24883">
    <property type="entry name" value="NPHP3_N"/>
    <property type="match status" value="1"/>
</dbReference>
<dbReference type="SUPFAM" id="SSF53474">
    <property type="entry name" value="alpha/beta-Hydrolases"/>
    <property type="match status" value="1"/>
</dbReference>
<evidence type="ECO:0000256" key="5">
    <source>
        <dbReference type="SAM" id="MobiDB-lite"/>
    </source>
</evidence>
<protein>
    <recommendedName>
        <fullName evidence="2 4">GPI inositol-deacylase</fullName>
        <ecNumber evidence="4">3.1.-.-</ecNumber>
    </recommendedName>
</protein>
<keyword evidence="4" id="KW-0472">Membrane</keyword>
<dbReference type="InterPro" id="IPR029058">
    <property type="entry name" value="AB_hydrolase_fold"/>
</dbReference>
<evidence type="ECO:0000256" key="1">
    <source>
        <dbReference type="ARBA" id="ARBA00003496"/>
    </source>
</evidence>
<name>A0AA40BN32_9PEZI</name>
<evidence type="ECO:0000313" key="9">
    <source>
        <dbReference type="EMBL" id="KAK0737274.1"/>
    </source>
</evidence>
<gene>
    <name evidence="9" type="ORF">B0T21DRAFT_364791</name>
</gene>
<dbReference type="Proteomes" id="UP001172159">
    <property type="component" value="Unassembled WGS sequence"/>
</dbReference>
<feature type="domain" description="GPI inositol-deacylase PGAP1-like alpha/beta" evidence="6">
    <location>
        <begin position="78"/>
        <end position="207"/>
    </location>
</feature>
<dbReference type="InterPro" id="IPR054471">
    <property type="entry name" value="GPIID_WHD"/>
</dbReference>
<dbReference type="Gene3D" id="2.130.10.10">
    <property type="entry name" value="YVTN repeat-like/Quinoprotein amine dehydrogenase"/>
    <property type="match status" value="2"/>
</dbReference>
<comment type="similarity">
    <text evidence="4">Belongs to the GPI inositol-deacylase family.</text>
</comment>
<dbReference type="GO" id="GO:0015031">
    <property type="term" value="P:protein transport"/>
    <property type="evidence" value="ECO:0007669"/>
    <property type="project" value="UniProtKB-KW"/>
</dbReference>
<organism evidence="9 10">
    <name type="scientific">Apiosordaria backusii</name>
    <dbReference type="NCBI Taxonomy" id="314023"/>
    <lineage>
        <taxon>Eukaryota</taxon>
        <taxon>Fungi</taxon>
        <taxon>Dikarya</taxon>
        <taxon>Ascomycota</taxon>
        <taxon>Pezizomycotina</taxon>
        <taxon>Sordariomycetes</taxon>
        <taxon>Sordariomycetidae</taxon>
        <taxon>Sordariales</taxon>
        <taxon>Lasiosphaeriaceae</taxon>
        <taxon>Apiosordaria</taxon>
    </lineage>
</organism>
<dbReference type="SUPFAM" id="SSF50978">
    <property type="entry name" value="WD40 repeat-like"/>
    <property type="match status" value="1"/>
</dbReference>
<dbReference type="SUPFAM" id="SSF52540">
    <property type="entry name" value="P-loop containing nucleoside triphosphate hydrolases"/>
    <property type="match status" value="1"/>
</dbReference>
<dbReference type="EC" id="3.1.-.-" evidence="4"/>
<keyword evidence="4" id="KW-0813">Transport</keyword>
<keyword evidence="4" id="KW-0256">Endoplasmic reticulum</keyword>
<evidence type="ECO:0000256" key="2">
    <source>
        <dbReference type="ARBA" id="ARBA00015856"/>
    </source>
</evidence>
<keyword evidence="3" id="KW-0677">Repeat</keyword>
<dbReference type="InterPro" id="IPR056884">
    <property type="entry name" value="NPHP3-like_N"/>
</dbReference>
<dbReference type="GO" id="GO:0005789">
    <property type="term" value="C:endoplasmic reticulum membrane"/>
    <property type="evidence" value="ECO:0007669"/>
    <property type="project" value="UniProtKB-SubCell"/>
</dbReference>
<evidence type="ECO:0000259" key="8">
    <source>
        <dbReference type="Pfam" id="PF24883"/>
    </source>
</evidence>
<evidence type="ECO:0000256" key="3">
    <source>
        <dbReference type="ARBA" id="ARBA00022737"/>
    </source>
</evidence>
<evidence type="ECO:0000259" key="7">
    <source>
        <dbReference type="Pfam" id="PF22939"/>
    </source>
</evidence>
<proteinExistence type="inferred from homology"/>
<feature type="domain" description="Nephrocystin 3-like N-terminal" evidence="8">
    <location>
        <begin position="360"/>
        <end position="540"/>
    </location>
</feature>
<dbReference type="Pfam" id="PF07819">
    <property type="entry name" value="PGAP1"/>
    <property type="match status" value="1"/>
</dbReference>
<evidence type="ECO:0000259" key="6">
    <source>
        <dbReference type="Pfam" id="PF07819"/>
    </source>
</evidence>
<sequence>MATASPKPFIRNEAAASRTTSIDEDTPISLSTRSLFLFQKSPLRKQSTVPSQSTCELIKGPLGLILLHEPSEPRIDFIFVHGLGGGSRKTWSFSPEEAMFWPKEWLPTEVGFEHVRIHSFGYNSDWTTRKESLLTVHDFGQALIADIYNSPHLHKNGETPIVFVAHSMGGLVVKKAYLLALHSPVYNAMSQRIHTIYFLGTPHRGADSAQFTKLLRYVAGNGTKSFIDDLVPGNRTIDQLNDEFRHVYNKVQIWSFFESIPMSFGLVVEKESAVLGLPGEHVRYMEADHRHLCKFDSPDSPNYIVLYNSFLSTIGQLGEHNLHQLTKLHRSQMKQVSCFLRVDQRPESVLLALNEKQHRGSCQWLTNNDIFQAWVNGHVNVKFGDASGSPESSIGHCPRILWLSGRPGTGKSVASTHVIKYLESRKLDCSFYFFRHNDQSGANVASLLRSLAFQMAELNPQARQAIMRMVEDDVVIDEDDHYTLMSRLFANGIFGIQFWTPHFWVIDAVDECAEESLSLFISMISKLDQTVPLRIFITSRPGGQLQKLFKHEGTRFFDLSTGLSGSLNDIETFIRARCPQLEDNQTRESFVSEILLKSKGSFLWASLTMARLEDSYSFEDMREALRGIPSKMSALYSRITKSLKDSPSYELVKCILDWVICAQRPLLMTELSEAVKLDVGRTLTASPAQLESFTGHLLFVDRESRVQVTHETTSAFLLEQGEGLWIDRQAAHARISKVCLTTLCGSDFTPPTSRQFAPETTKNISPFATYAIASFSFHFTHGTLSRDTLALLDKFLRSNVLTWIENIARLGDVSILQEANHRLNGYLAAQTNDPQHDNIEIDNLAAWVTDIDRIIATFQSCLLASPRAIHFLVPYLCPPTSIVNQLFSKPSTRFRIKGLAEKGWGDRLTCYLFSEHPTAVACSDRLLAIGLFDGQVMIYQNTEFNSFEPVSTVSHGTRVRQVAFDPRASVLASCSARRLALWDVHLVDGPSFPCIWSQSLDFLPCEVAFNPDGEFIVLAHARLKALVRCSRQDGSRETLSLIQDSDSDSSDGEMDSMSKVGLTAWSMKLGSTQKIAALVYGSSKLELWNLEANEKIGNLQRQWKKNTHAAVRGVILKHIHGADLLAVSYDDGDVVTYNPWTLEKVEERHFHTAFDNLSATSDGRVLVGAADDGSIHLLLFESLQSLYRIPPFEGDAYEPSRGLTFSADNLKLFDLRVKCCNIWTPSVLLSECYGHNKRLDTTSRSKSSPSRHDLSGTMIPLHASDLAPPANIKRILAPKGPVFFLGRMDGTIEAYEAGTGDLVKRFQPLHHSRFGTHWAVPCNWNNSKKLLLSIGWKGQCIVISPLDHSQQGSSVISSIHCRRRYREGASPFWQGIISPDGTRVLLAYESTAELIATNYPQSEIGNSDRTDSDEGTDDENETDDDCELDKGVEIQKAEVGAFWGTDPSDASRLLAIEGGVVHLFDWHSLRRLSDPIDLGIPEGLRANLRGKQSWITHPKSQYYVLNTNSQGNGTTNCFAVLDTSRLANGTQHSTAFRYRAFSDIEILRVVGILRSTIYFLDTKQWICSISVKNLEETTAHNYSRHFFIPPTWHTGDNIPVIGIISKSLMTIAVGSQLVWVHGFMEYDEKVPLIPV</sequence>
<dbReference type="Gene3D" id="3.40.50.300">
    <property type="entry name" value="P-loop containing nucleotide triphosphate hydrolases"/>
    <property type="match status" value="1"/>
</dbReference>
<dbReference type="InterPro" id="IPR011044">
    <property type="entry name" value="Quino_amine_DH_bsu"/>
</dbReference>
<comment type="function">
    <text evidence="1 4">Involved in inositol deacylation of GPI-anchored proteins which plays important roles in the quality control and ER-associated degradation of GPI-anchored proteins.</text>
</comment>
<dbReference type="EMBL" id="JAUKTV010000005">
    <property type="protein sequence ID" value="KAK0737274.1"/>
    <property type="molecule type" value="Genomic_DNA"/>
</dbReference>
<feature type="domain" description="GPI inositol-deacylase winged helix" evidence="7">
    <location>
        <begin position="650"/>
        <end position="721"/>
    </location>
</feature>